<dbReference type="AlphaFoldDB" id="A0A411E865"/>
<feature type="transmembrane region" description="Helical" evidence="6">
    <location>
        <begin position="165"/>
        <end position="189"/>
    </location>
</feature>
<evidence type="ECO:0000256" key="6">
    <source>
        <dbReference type="SAM" id="Phobius"/>
    </source>
</evidence>
<feature type="transmembrane region" description="Helical" evidence="6">
    <location>
        <begin position="220"/>
        <end position="238"/>
    </location>
</feature>
<keyword evidence="4 6" id="KW-1133">Transmembrane helix</keyword>
<keyword evidence="2" id="KW-1003">Cell membrane</keyword>
<dbReference type="RefSeq" id="WP_129603350.1">
    <property type="nucleotide sequence ID" value="NZ_CP035544.1"/>
</dbReference>
<accession>A0A411E865</accession>
<dbReference type="PANTHER" id="PTHR30294:SF29">
    <property type="entry name" value="MULTIDRUG ABC TRANSPORTER PERMEASE YBHS-RELATED"/>
    <property type="match status" value="1"/>
</dbReference>
<dbReference type="InterPro" id="IPR019860">
    <property type="entry name" value="Motility-assoc_ABC_perm_GldF"/>
</dbReference>
<evidence type="ECO:0000313" key="7">
    <source>
        <dbReference type="EMBL" id="QBA63911.1"/>
    </source>
</evidence>
<evidence type="ECO:0000256" key="4">
    <source>
        <dbReference type="ARBA" id="ARBA00022989"/>
    </source>
</evidence>
<sequence length="242" mass="27063">MFAIFKREITSFFTTATGPLALVLFLLVNGLFLWVFKGPYNVFDYGFAELSAFFMLAPYIFLILIPGLSMKSFSEEMKLGTLELLLMRPLSPWALVLGKFLGIFILGIMALIPTTIYVWSISALGTEAGNFDFGLVMGSYFGMLLLLIAYTSIGIFTSTLSENQIVAFLLAILLSLFAYLGFESIAALITNGSLSLFIENFGMKAHYERIGRGIIDSRDVVYFISISIFFAYLTLTRLKQRH</sequence>
<reference evidence="7 8" key="1">
    <citation type="submission" date="2019-01" db="EMBL/GenBank/DDBJ databases">
        <title>Muriicola soli sp. nov., isolated from soil.</title>
        <authorList>
            <person name="Kang H.J."/>
            <person name="Kim S.B."/>
        </authorList>
    </citation>
    <scope>NUCLEOTIDE SEQUENCE [LARGE SCALE GENOMIC DNA]</scope>
    <source>
        <strain evidence="7 8">MMS17-SY002</strain>
    </source>
</reference>
<gene>
    <name evidence="7" type="primary">gldF</name>
    <name evidence="7" type="ORF">EQY75_04780</name>
</gene>
<dbReference type="NCBIfam" id="TIGR03518">
    <property type="entry name" value="ABC_perm_GldF"/>
    <property type="match status" value="1"/>
</dbReference>
<comment type="subcellular location">
    <subcellularLocation>
        <location evidence="1">Cell membrane</location>
        <topology evidence="1">Multi-pass membrane protein</topology>
    </subcellularLocation>
</comment>
<feature type="transmembrane region" description="Helical" evidence="6">
    <location>
        <begin position="90"/>
        <end position="113"/>
    </location>
</feature>
<name>A0A411E865_9FLAO</name>
<evidence type="ECO:0000313" key="8">
    <source>
        <dbReference type="Proteomes" id="UP000290889"/>
    </source>
</evidence>
<feature type="transmembrane region" description="Helical" evidence="6">
    <location>
        <begin position="47"/>
        <end position="69"/>
    </location>
</feature>
<dbReference type="GO" id="GO:0005886">
    <property type="term" value="C:plasma membrane"/>
    <property type="evidence" value="ECO:0007669"/>
    <property type="project" value="UniProtKB-SubCell"/>
</dbReference>
<keyword evidence="3 6" id="KW-0812">Transmembrane</keyword>
<dbReference type="GO" id="GO:0140359">
    <property type="term" value="F:ABC-type transporter activity"/>
    <property type="evidence" value="ECO:0007669"/>
    <property type="project" value="InterPro"/>
</dbReference>
<keyword evidence="5 6" id="KW-0472">Membrane</keyword>
<dbReference type="Pfam" id="PF12679">
    <property type="entry name" value="ABC2_membrane_2"/>
    <property type="match status" value="1"/>
</dbReference>
<evidence type="ECO:0000256" key="5">
    <source>
        <dbReference type="ARBA" id="ARBA00023136"/>
    </source>
</evidence>
<protein>
    <submittedName>
        <fullName evidence="7">Gliding motility-associated ABC transporter permease subunit GldF</fullName>
    </submittedName>
</protein>
<feature type="transmembrane region" description="Helical" evidence="6">
    <location>
        <begin position="12"/>
        <end position="35"/>
    </location>
</feature>
<dbReference type="KEGG" id="mur:EQY75_04780"/>
<dbReference type="OrthoDB" id="9794512at2"/>
<evidence type="ECO:0000256" key="3">
    <source>
        <dbReference type="ARBA" id="ARBA00022692"/>
    </source>
</evidence>
<organism evidence="7 8">
    <name type="scientific">Muriicola soli</name>
    <dbReference type="NCBI Taxonomy" id="2507538"/>
    <lineage>
        <taxon>Bacteria</taxon>
        <taxon>Pseudomonadati</taxon>
        <taxon>Bacteroidota</taxon>
        <taxon>Flavobacteriia</taxon>
        <taxon>Flavobacteriales</taxon>
        <taxon>Flavobacteriaceae</taxon>
        <taxon>Muriicola</taxon>
    </lineage>
</organism>
<feature type="transmembrane region" description="Helical" evidence="6">
    <location>
        <begin position="133"/>
        <end position="153"/>
    </location>
</feature>
<dbReference type="PANTHER" id="PTHR30294">
    <property type="entry name" value="MEMBRANE COMPONENT OF ABC TRANSPORTER YHHJ-RELATED"/>
    <property type="match status" value="1"/>
</dbReference>
<evidence type="ECO:0000256" key="1">
    <source>
        <dbReference type="ARBA" id="ARBA00004651"/>
    </source>
</evidence>
<evidence type="ECO:0000256" key="2">
    <source>
        <dbReference type="ARBA" id="ARBA00022475"/>
    </source>
</evidence>
<proteinExistence type="predicted"/>
<dbReference type="InterPro" id="IPR051449">
    <property type="entry name" value="ABC-2_transporter_component"/>
</dbReference>
<dbReference type="Proteomes" id="UP000290889">
    <property type="component" value="Chromosome"/>
</dbReference>
<keyword evidence="8" id="KW-1185">Reference proteome</keyword>
<dbReference type="EMBL" id="CP035544">
    <property type="protein sequence ID" value="QBA63911.1"/>
    <property type="molecule type" value="Genomic_DNA"/>
</dbReference>